<feature type="transmembrane region" description="Helical" evidence="7">
    <location>
        <begin position="92"/>
        <end position="114"/>
    </location>
</feature>
<dbReference type="InterPro" id="IPR036259">
    <property type="entry name" value="MFS_trans_sf"/>
</dbReference>
<sequence length="252" mass="28364">MSERFNKVSQLAKRSEASFLYSNSLLHRVLAKGQHSRREGRKPVRCASSMYHKCVADTCTMWCAGGISFLGMMVGGLVWGTLADRLGRRRTLISALATNAIFAIVTAFMPNYSLFLMSRFFSGIGVGGSLPIVFTYYSEFLPKSHRGRHLSWLLVFWAVGGVFTAVMAWGLIPRTGMGIVLSRNLHFNSWRIFLLLCSLPAILSCLGLIFFPESPRYLLEVLVALVHRYTSRYKVVPKVRKLYFASVYEILG</sequence>
<evidence type="ECO:0000256" key="7">
    <source>
        <dbReference type="SAM" id="Phobius"/>
    </source>
</evidence>
<evidence type="ECO:0000256" key="4">
    <source>
        <dbReference type="ARBA" id="ARBA00022692"/>
    </source>
</evidence>
<dbReference type="Gene3D" id="1.20.1250.20">
    <property type="entry name" value="MFS general substrate transporter like domains"/>
    <property type="match status" value="1"/>
</dbReference>
<feature type="transmembrane region" description="Helical" evidence="7">
    <location>
        <begin position="192"/>
        <end position="211"/>
    </location>
</feature>
<comment type="subcellular location">
    <subcellularLocation>
        <location evidence="1">Membrane</location>
        <topology evidence="1">Multi-pass membrane protein</topology>
    </subcellularLocation>
</comment>
<feature type="domain" description="Major facilitator superfamily (MFS) profile" evidence="8">
    <location>
        <begin position="1"/>
        <end position="252"/>
    </location>
</feature>
<dbReference type="EMBL" id="CP092882">
    <property type="protein sequence ID" value="UYV81263.1"/>
    <property type="molecule type" value="Genomic_DNA"/>
</dbReference>
<evidence type="ECO:0000259" key="8">
    <source>
        <dbReference type="PROSITE" id="PS50850"/>
    </source>
</evidence>
<keyword evidence="3" id="KW-0813">Transport</keyword>
<feature type="transmembrane region" description="Helical" evidence="7">
    <location>
        <begin position="120"/>
        <end position="138"/>
    </location>
</feature>
<feature type="transmembrane region" description="Helical" evidence="7">
    <location>
        <begin position="150"/>
        <end position="172"/>
    </location>
</feature>
<dbReference type="PROSITE" id="PS50850">
    <property type="entry name" value="MFS"/>
    <property type="match status" value="1"/>
</dbReference>
<comment type="similarity">
    <text evidence="2">Belongs to the major facilitator superfamily.</text>
</comment>
<keyword evidence="6 7" id="KW-0472">Membrane</keyword>
<evidence type="ECO:0000256" key="6">
    <source>
        <dbReference type="ARBA" id="ARBA00023136"/>
    </source>
</evidence>
<keyword evidence="4 7" id="KW-0812">Transmembrane</keyword>
<evidence type="ECO:0000256" key="2">
    <source>
        <dbReference type="ARBA" id="ARBA00008335"/>
    </source>
</evidence>
<feature type="transmembrane region" description="Helical" evidence="7">
    <location>
        <begin position="59"/>
        <end position="80"/>
    </location>
</feature>
<dbReference type="PANTHER" id="PTHR23511:SF42">
    <property type="entry name" value="SYNAPTIC VESICLE GLYCOPROTEIN 2C-LIKE"/>
    <property type="match status" value="1"/>
</dbReference>
<keyword evidence="5 7" id="KW-1133">Transmembrane helix</keyword>
<gene>
    <name evidence="9" type="ORF">LAZ67_20000576</name>
</gene>
<dbReference type="InterPro" id="IPR020846">
    <property type="entry name" value="MFS_dom"/>
</dbReference>
<protein>
    <submittedName>
        <fullName evidence="9">SV2A</fullName>
    </submittedName>
</protein>
<reference evidence="9 10" key="1">
    <citation type="submission" date="2022-01" db="EMBL/GenBank/DDBJ databases">
        <title>A chromosomal length assembly of Cordylochernes scorpioides.</title>
        <authorList>
            <person name="Zeh D."/>
            <person name="Zeh J."/>
        </authorList>
    </citation>
    <scope>NUCLEOTIDE SEQUENCE [LARGE SCALE GENOMIC DNA]</scope>
    <source>
        <strain evidence="9">IN4F17</strain>
        <tissue evidence="9">Whole Body</tissue>
    </source>
</reference>
<dbReference type="Proteomes" id="UP001235939">
    <property type="component" value="Chromosome 20"/>
</dbReference>
<dbReference type="InterPro" id="IPR005828">
    <property type="entry name" value="MFS_sugar_transport-like"/>
</dbReference>
<evidence type="ECO:0000313" key="9">
    <source>
        <dbReference type="EMBL" id="UYV81263.1"/>
    </source>
</evidence>
<dbReference type="PROSITE" id="PS00217">
    <property type="entry name" value="SUGAR_TRANSPORT_2"/>
    <property type="match status" value="1"/>
</dbReference>
<evidence type="ECO:0000313" key="10">
    <source>
        <dbReference type="Proteomes" id="UP001235939"/>
    </source>
</evidence>
<keyword evidence="10" id="KW-1185">Reference proteome</keyword>
<organism evidence="9 10">
    <name type="scientific">Cordylochernes scorpioides</name>
    <dbReference type="NCBI Taxonomy" id="51811"/>
    <lineage>
        <taxon>Eukaryota</taxon>
        <taxon>Metazoa</taxon>
        <taxon>Ecdysozoa</taxon>
        <taxon>Arthropoda</taxon>
        <taxon>Chelicerata</taxon>
        <taxon>Arachnida</taxon>
        <taxon>Pseudoscorpiones</taxon>
        <taxon>Cheliferoidea</taxon>
        <taxon>Chernetidae</taxon>
        <taxon>Cordylochernes</taxon>
    </lineage>
</organism>
<accession>A0ABY6LJJ9</accession>
<evidence type="ECO:0000256" key="1">
    <source>
        <dbReference type="ARBA" id="ARBA00004141"/>
    </source>
</evidence>
<name>A0ABY6LJJ9_9ARAC</name>
<dbReference type="PANTHER" id="PTHR23511">
    <property type="entry name" value="SYNAPTIC VESICLE GLYCOPROTEIN 2"/>
    <property type="match status" value="1"/>
</dbReference>
<proteinExistence type="inferred from homology"/>
<dbReference type="SUPFAM" id="SSF103473">
    <property type="entry name" value="MFS general substrate transporter"/>
    <property type="match status" value="1"/>
</dbReference>
<evidence type="ECO:0000256" key="5">
    <source>
        <dbReference type="ARBA" id="ARBA00022989"/>
    </source>
</evidence>
<evidence type="ECO:0000256" key="3">
    <source>
        <dbReference type="ARBA" id="ARBA00022448"/>
    </source>
</evidence>
<dbReference type="Pfam" id="PF00083">
    <property type="entry name" value="Sugar_tr"/>
    <property type="match status" value="1"/>
</dbReference>
<dbReference type="InterPro" id="IPR005829">
    <property type="entry name" value="Sugar_transporter_CS"/>
</dbReference>